<protein>
    <submittedName>
        <fullName evidence="3">Uncharacterized protein</fullName>
    </submittedName>
</protein>
<keyword evidence="1" id="KW-0175">Coiled coil</keyword>
<organism evidence="3 4">
    <name type="scientific">Asparagus officinalis</name>
    <name type="common">Garden asparagus</name>
    <dbReference type="NCBI Taxonomy" id="4686"/>
    <lineage>
        <taxon>Eukaryota</taxon>
        <taxon>Viridiplantae</taxon>
        <taxon>Streptophyta</taxon>
        <taxon>Embryophyta</taxon>
        <taxon>Tracheophyta</taxon>
        <taxon>Spermatophyta</taxon>
        <taxon>Magnoliopsida</taxon>
        <taxon>Liliopsida</taxon>
        <taxon>Asparagales</taxon>
        <taxon>Asparagaceae</taxon>
        <taxon>Asparagoideae</taxon>
        <taxon>Asparagus</taxon>
    </lineage>
</organism>
<dbReference type="Proteomes" id="UP000243459">
    <property type="component" value="Chromosome 6"/>
</dbReference>
<dbReference type="Gramene" id="ONK66904">
    <property type="protein sequence ID" value="ONK66904"/>
    <property type="gene ID" value="A4U43_C06F13310"/>
</dbReference>
<feature type="region of interest" description="Disordered" evidence="2">
    <location>
        <begin position="202"/>
        <end position="226"/>
    </location>
</feature>
<proteinExistence type="predicted"/>
<feature type="coiled-coil region" evidence="1">
    <location>
        <begin position="95"/>
        <end position="156"/>
    </location>
</feature>
<name>A0A5P1EM90_ASPOF</name>
<keyword evidence="4" id="KW-1185">Reference proteome</keyword>
<dbReference type="EMBL" id="CM007386">
    <property type="protein sequence ID" value="ONK66904.1"/>
    <property type="molecule type" value="Genomic_DNA"/>
</dbReference>
<dbReference type="AlphaFoldDB" id="A0A5P1EM90"/>
<evidence type="ECO:0000313" key="4">
    <source>
        <dbReference type="Proteomes" id="UP000243459"/>
    </source>
</evidence>
<reference evidence="4" key="1">
    <citation type="journal article" date="2017" name="Nat. Commun.">
        <title>The asparagus genome sheds light on the origin and evolution of a young Y chromosome.</title>
        <authorList>
            <person name="Harkess A."/>
            <person name="Zhou J."/>
            <person name="Xu C."/>
            <person name="Bowers J.E."/>
            <person name="Van der Hulst R."/>
            <person name="Ayyampalayam S."/>
            <person name="Mercati F."/>
            <person name="Riccardi P."/>
            <person name="McKain M.R."/>
            <person name="Kakrana A."/>
            <person name="Tang H."/>
            <person name="Ray J."/>
            <person name="Groenendijk J."/>
            <person name="Arikit S."/>
            <person name="Mathioni S.M."/>
            <person name="Nakano M."/>
            <person name="Shan H."/>
            <person name="Telgmann-Rauber A."/>
            <person name="Kanno A."/>
            <person name="Yue Z."/>
            <person name="Chen H."/>
            <person name="Li W."/>
            <person name="Chen Y."/>
            <person name="Xu X."/>
            <person name="Zhang Y."/>
            <person name="Luo S."/>
            <person name="Chen H."/>
            <person name="Gao J."/>
            <person name="Mao Z."/>
            <person name="Pires J.C."/>
            <person name="Luo M."/>
            <person name="Kudrna D."/>
            <person name="Wing R.A."/>
            <person name="Meyers B.C."/>
            <person name="Yi K."/>
            <person name="Kong H."/>
            <person name="Lavrijsen P."/>
            <person name="Sunseri F."/>
            <person name="Falavigna A."/>
            <person name="Ye Y."/>
            <person name="Leebens-Mack J.H."/>
            <person name="Chen G."/>
        </authorList>
    </citation>
    <scope>NUCLEOTIDE SEQUENCE [LARGE SCALE GENOMIC DNA]</scope>
    <source>
        <strain evidence="4">cv. DH0086</strain>
    </source>
</reference>
<sequence length="249" mass="29227">MEINLKHNIAELERELSRQKDRDNHPDSQYSEVSKFVANQEVENHKAISLVLNKMVIRLEEDCKSLRKRELSDRETIKGLMEKLEKNDRDFKGKLLEMELGKKKLEDEALQWKNKLEARVSKIVGERKERELKEKLVKLAEENRDLKARALKVSEENCSSKVKRNVEEKTHCNENERVHTSEVDEENEIPLRSFTKKRSLAEAWEGDKKDSHSLRRSSVPAKRRAHGISQGAIKVEEVREEVCRNFQVF</sequence>
<evidence type="ECO:0000313" key="3">
    <source>
        <dbReference type="EMBL" id="ONK66904.1"/>
    </source>
</evidence>
<evidence type="ECO:0000256" key="1">
    <source>
        <dbReference type="SAM" id="Coils"/>
    </source>
</evidence>
<gene>
    <name evidence="3" type="ORF">A4U43_C06F13310</name>
</gene>
<evidence type="ECO:0000256" key="2">
    <source>
        <dbReference type="SAM" id="MobiDB-lite"/>
    </source>
</evidence>
<accession>A0A5P1EM90</accession>